<dbReference type="InterPro" id="IPR043129">
    <property type="entry name" value="ATPase_NBD"/>
</dbReference>
<dbReference type="SUPFAM" id="SSF53067">
    <property type="entry name" value="Actin-like ATPase domain"/>
    <property type="match status" value="1"/>
</dbReference>
<organism evidence="1 2">
    <name type="scientific">Eremococcus coleocola ACS-139-V-Col8</name>
    <dbReference type="NCBI Taxonomy" id="908337"/>
    <lineage>
        <taxon>Bacteria</taxon>
        <taxon>Bacillati</taxon>
        <taxon>Bacillota</taxon>
        <taxon>Bacilli</taxon>
        <taxon>Lactobacillales</taxon>
        <taxon>Aerococcaceae</taxon>
        <taxon>Eremococcus</taxon>
    </lineage>
</organism>
<dbReference type="STRING" id="908337.HMPREF9257_1605"/>
<name>E4KPW6_9LACT</name>
<gene>
    <name evidence="1" type="ORF">HMPREF9257_1605</name>
</gene>
<comment type="caution">
    <text evidence="1">The sequence shown here is derived from an EMBL/GenBank/DDBJ whole genome shotgun (WGS) entry which is preliminary data.</text>
</comment>
<reference evidence="1 2" key="1">
    <citation type="submission" date="2010-10" db="EMBL/GenBank/DDBJ databases">
        <authorList>
            <person name="Durkin A.S."/>
            <person name="Madupu R."/>
            <person name="Torralba M."/>
            <person name="Gillis M."/>
            <person name="Methe B."/>
            <person name="Sutton G."/>
            <person name="Nelson K.E."/>
        </authorList>
    </citation>
    <scope>NUCLEOTIDE SEQUENCE [LARGE SCALE GENOMIC DNA]</scope>
    <source>
        <strain evidence="1 2">ACS-139-V-Col8</strain>
    </source>
</reference>
<dbReference type="Proteomes" id="UP000005990">
    <property type="component" value="Unassembled WGS sequence"/>
</dbReference>
<dbReference type="RefSeq" id="WP_006418262.1">
    <property type="nucleotide sequence ID" value="NZ_AENN01000015.1"/>
</dbReference>
<proteinExistence type="predicted"/>
<accession>E4KPW6</accession>
<dbReference type="EMBL" id="AENN01000015">
    <property type="protein sequence ID" value="EFR31059.1"/>
    <property type="molecule type" value="Genomic_DNA"/>
</dbReference>
<dbReference type="Gene3D" id="3.30.420.40">
    <property type="match status" value="1"/>
</dbReference>
<dbReference type="AlphaFoldDB" id="E4KPW6"/>
<evidence type="ECO:0000313" key="2">
    <source>
        <dbReference type="Proteomes" id="UP000005990"/>
    </source>
</evidence>
<protein>
    <submittedName>
        <fullName evidence="1">Uncharacterized protein</fullName>
    </submittedName>
</protein>
<evidence type="ECO:0000313" key="1">
    <source>
        <dbReference type="EMBL" id="EFR31059.1"/>
    </source>
</evidence>
<sequence length="55" mass="5762">MPVKVISNSENIACMGGAILAGVANGIGPSIEAATEQFISFKDIYYPNPDNVAVY</sequence>
<keyword evidence="2" id="KW-1185">Reference proteome</keyword>